<evidence type="ECO:0000313" key="3">
    <source>
        <dbReference type="Proteomes" id="UP000187280"/>
    </source>
</evidence>
<dbReference type="GO" id="GO:0004520">
    <property type="term" value="F:DNA endonuclease activity"/>
    <property type="evidence" value="ECO:0007669"/>
    <property type="project" value="TreeGrafter"/>
</dbReference>
<accession>A0A1H3XF41</accession>
<dbReference type="Proteomes" id="UP000187280">
    <property type="component" value="Unassembled WGS sequence"/>
</dbReference>
<dbReference type="GeneID" id="97763556"/>
<dbReference type="AlphaFoldDB" id="A0A1H3XF41"/>
<keyword evidence="2" id="KW-0378">Hydrolase</keyword>
<reference evidence="2 3" key="1">
    <citation type="submission" date="2016-10" db="EMBL/GenBank/DDBJ databases">
        <authorList>
            <person name="de Groot N.N."/>
        </authorList>
    </citation>
    <scope>NUCLEOTIDE SEQUENCE [LARGE SCALE GENOMIC DNA]</scope>
    <source>
        <strain evidence="2 3">ATCC 29281</strain>
    </source>
</reference>
<dbReference type="SUPFAM" id="SSF160443">
    <property type="entry name" value="SMR domain-like"/>
    <property type="match status" value="1"/>
</dbReference>
<dbReference type="STRING" id="71657.SAMN02982996_00626"/>
<sequence>MTPDEKFLFRHAVDDVTPLPSCCTKVHLQKAPALKKKKSVAFSKPTNFLISGYIDMLPLDEPLMHTQDGIQRGVLDKLRQGKYSLDASLNLIRKPVSVCRDSLFQFMLQAEHDHLRNLLIIHGKGRDEVSHANIIRSYLARWLSQFESVQAFCVAQPVHGGHGACYVALRKSARSRQENWERHAKRSR</sequence>
<feature type="domain" description="Smr" evidence="1">
    <location>
        <begin position="89"/>
        <end position="170"/>
    </location>
</feature>
<keyword evidence="3" id="KW-1185">Reference proteome</keyword>
<gene>
    <name evidence="2" type="ORF">SAMN02982996_00626</name>
</gene>
<organism evidence="2 3">
    <name type="scientific">Lonsdalea quercina</name>
    <dbReference type="NCBI Taxonomy" id="71657"/>
    <lineage>
        <taxon>Bacteria</taxon>
        <taxon>Pseudomonadati</taxon>
        <taxon>Pseudomonadota</taxon>
        <taxon>Gammaproteobacteria</taxon>
        <taxon>Enterobacterales</taxon>
        <taxon>Pectobacteriaceae</taxon>
        <taxon>Lonsdalea</taxon>
    </lineage>
</organism>
<dbReference type="EMBL" id="FNQS01000002">
    <property type="protein sequence ID" value="SDZ97953.1"/>
    <property type="molecule type" value="Genomic_DNA"/>
</dbReference>
<evidence type="ECO:0000313" key="2">
    <source>
        <dbReference type="EMBL" id="SDZ97953.1"/>
    </source>
</evidence>
<keyword evidence="2" id="KW-0540">Nuclease</keyword>
<evidence type="ECO:0000259" key="1">
    <source>
        <dbReference type="PROSITE" id="PS50828"/>
    </source>
</evidence>
<dbReference type="PANTHER" id="PTHR35562:SF2">
    <property type="entry name" value="DNA ENDONUCLEASE SMRA-RELATED"/>
    <property type="match status" value="1"/>
</dbReference>
<dbReference type="InterPro" id="IPR002625">
    <property type="entry name" value="Smr_dom"/>
</dbReference>
<dbReference type="PROSITE" id="PS50828">
    <property type="entry name" value="SMR"/>
    <property type="match status" value="1"/>
</dbReference>
<protein>
    <submittedName>
        <fullName evidence="2">DNA-nicking endonuclease, Smr domain</fullName>
    </submittedName>
</protein>
<dbReference type="RefSeq" id="WP_026742363.1">
    <property type="nucleotide sequence ID" value="NZ_FNQS01000002.1"/>
</dbReference>
<keyword evidence="2" id="KW-0255">Endonuclease</keyword>
<name>A0A1H3XF41_9GAMM</name>
<dbReference type="InterPro" id="IPR036063">
    <property type="entry name" value="Smr_dom_sf"/>
</dbReference>
<dbReference type="SMART" id="SM00463">
    <property type="entry name" value="SMR"/>
    <property type="match status" value="1"/>
</dbReference>
<dbReference type="PANTHER" id="PTHR35562">
    <property type="entry name" value="DNA ENDONUCLEASE SMRA-RELATED"/>
    <property type="match status" value="1"/>
</dbReference>
<dbReference type="Gene3D" id="3.30.1370.110">
    <property type="match status" value="1"/>
</dbReference>
<proteinExistence type="predicted"/>
<dbReference type="Pfam" id="PF01713">
    <property type="entry name" value="Smr"/>
    <property type="match status" value="1"/>
</dbReference>
<dbReference type="InterPro" id="IPR047688">
    <property type="entry name" value="Endonuc_SmrA"/>
</dbReference>
<dbReference type="NCBIfam" id="NF033154">
    <property type="entry name" value="endonuc_SmrA"/>
    <property type="match status" value="1"/>
</dbReference>